<feature type="transmembrane region" description="Helical" evidence="1">
    <location>
        <begin position="66"/>
        <end position="87"/>
    </location>
</feature>
<keyword evidence="1" id="KW-0472">Membrane</keyword>
<dbReference type="RefSeq" id="WP_159427786.1">
    <property type="nucleotide sequence ID" value="NZ_FOLI01000004.1"/>
</dbReference>
<dbReference type="InterPro" id="IPR021560">
    <property type="entry name" value="DUF3021"/>
</dbReference>
<feature type="transmembrane region" description="Helical" evidence="1">
    <location>
        <begin position="12"/>
        <end position="30"/>
    </location>
</feature>
<feature type="transmembrane region" description="Helical" evidence="1">
    <location>
        <begin position="42"/>
        <end position="59"/>
    </location>
</feature>
<evidence type="ECO:0008006" key="4">
    <source>
        <dbReference type="Google" id="ProtNLM"/>
    </source>
</evidence>
<gene>
    <name evidence="2" type="ORF">SAMN05660453_0944</name>
</gene>
<organism evidence="2 3">
    <name type="scientific">Fructobacillus durionis</name>
    <dbReference type="NCBI Taxonomy" id="283737"/>
    <lineage>
        <taxon>Bacteria</taxon>
        <taxon>Bacillati</taxon>
        <taxon>Bacillota</taxon>
        <taxon>Bacilli</taxon>
        <taxon>Lactobacillales</taxon>
        <taxon>Lactobacillaceae</taxon>
        <taxon>Fructobacillus</taxon>
    </lineage>
</organism>
<evidence type="ECO:0000256" key="1">
    <source>
        <dbReference type="SAM" id="Phobius"/>
    </source>
</evidence>
<dbReference type="AlphaFoldDB" id="A0A1I1G216"/>
<name>A0A1I1G216_9LACO</name>
<keyword evidence="3" id="KW-1185">Reference proteome</keyword>
<reference evidence="2 3" key="1">
    <citation type="submission" date="2016-10" db="EMBL/GenBank/DDBJ databases">
        <authorList>
            <person name="de Groot N.N."/>
        </authorList>
    </citation>
    <scope>NUCLEOTIDE SEQUENCE [LARGE SCALE GENOMIC DNA]</scope>
    <source>
        <strain evidence="2 3">DSM 19113</strain>
    </source>
</reference>
<sequence>MKKILQHMIAGLGFGSASYLIILMMNAAAYHLDGVYLPLEDMLAVLTMSVLIGLLSLIFDSDRLTFLTEFIIHLLGTSVLFWVTGQLTNCFHTNMNNPLLWFYFLLSYAIIWGIIRLNQEKQVAAINAALKKRHQDLKN</sequence>
<dbReference type="EMBL" id="FOLI01000004">
    <property type="protein sequence ID" value="SFC05575.1"/>
    <property type="molecule type" value="Genomic_DNA"/>
</dbReference>
<accession>A0A1I1G216</accession>
<evidence type="ECO:0000313" key="3">
    <source>
        <dbReference type="Proteomes" id="UP000199376"/>
    </source>
</evidence>
<keyword evidence="1" id="KW-1133">Transmembrane helix</keyword>
<dbReference type="Proteomes" id="UP000199376">
    <property type="component" value="Unassembled WGS sequence"/>
</dbReference>
<evidence type="ECO:0000313" key="2">
    <source>
        <dbReference type="EMBL" id="SFC05575.1"/>
    </source>
</evidence>
<keyword evidence="1" id="KW-0812">Transmembrane</keyword>
<dbReference type="OrthoDB" id="2294032at2"/>
<feature type="transmembrane region" description="Helical" evidence="1">
    <location>
        <begin position="99"/>
        <end position="117"/>
    </location>
</feature>
<dbReference type="Pfam" id="PF11457">
    <property type="entry name" value="DUF3021"/>
    <property type="match status" value="1"/>
</dbReference>
<protein>
    <recommendedName>
        <fullName evidence="4">DUF3021 domain-containing protein</fullName>
    </recommendedName>
</protein>
<dbReference type="STRING" id="283737.SAMN05660453_0944"/>
<proteinExistence type="predicted"/>